<keyword evidence="7" id="KW-1185">Reference proteome</keyword>
<dbReference type="RefSeq" id="WP_264514841.1">
    <property type="nucleotide sequence ID" value="NZ_JAPDDR010000008.1"/>
</dbReference>
<comment type="caution">
    <text evidence="6">The sequence shown here is derived from an EMBL/GenBank/DDBJ whole genome shotgun (WGS) entry which is preliminary data.</text>
</comment>
<feature type="signal peptide" evidence="5">
    <location>
        <begin position="1"/>
        <end position="21"/>
    </location>
</feature>
<dbReference type="SUPFAM" id="SSF75005">
    <property type="entry name" value="Arabinanase/levansucrase/invertase"/>
    <property type="match status" value="1"/>
</dbReference>
<evidence type="ECO:0000256" key="1">
    <source>
        <dbReference type="ARBA" id="ARBA00009865"/>
    </source>
</evidence>
<dbReference type="InterPro" id="IPR006710">
    <property type="entry name" value="Glyco_hydro_43"/>
</dbReference>
<evidence type="ECO:0000256" key="5">
    <source>
        <dbReference type="SAM" id="SignalP"/>
    </source>
</evidence>
<comment type="similarity">
    <text evidence="1 4">Belongs to the glycosyl hydrolase 43 family.</text>
</comment>
<dbReference type="Pfam" id="PF04616">
    <property type="entry name" value="Glyco_hydro_43"/>
    <property type="match status" value="1"/>
</dbReference>
<evidence type="ECO:0000313" key="6">
    <source>
        <dbReference type="EMBL" id="MCW1915297.1"/>
    </source>
</evidence>
<dbReference type="PANTHER" id="PTHR22925">
    <property type="entry name" value="GLYCOSYL HYDROLASE 43 FAMILY MEMBER"/>
    <property type="match status" value="1"/>
</dbReference>
<proteinExistence type="inferred from homology"/>
<keyword evidence="2 4" id="KW-0378">Hydrolase</keyword>
<protein>
    <submittedName>
        <fullName evidence="6">Glycoside hydrolase family 43 protein</fullName>
    </submittedName>
</protein>
<dbReference type="Gene3D" id="2.115.10.20">
    <property type="entry name" value="Glycosyl hydrolase domain, family 43"/>
    <property type="match status" value="1"/>
</dbReference>
<name>A0ABT3G630_9BACT</name>
<feature type="chain" id="PRO_5045917015" evidence="5">
    <location>
        <begin position="22"/>
        <end position="366"/>
    </location>
</feature>
<dbReference type="Proteomes" id="UP001165653">
    <property type="component" value="Unassembled WGS sequence"/>
</dbReference>
<dbReference type="InterPro" id="IPR023296">
    <property type="entry name" value="Glyco_hydro_beta-prop_sf"/>
</dbReference>
<keyword evidence="3 4" id="KW-0326">Glycosidase</keyword>
<evidence type="ECO:0000313" key="7">
    <source>
        <dbReference type="Proteomes" id="UP001165653"/>
    </source>
</evidence>
<organism evidence="6 7">
    <name type="scientific">Luteolibacter rhizosphaerae</name>
    <dbReference type="NCBI Taxonomy" id="2989719"/>
    <lineage>
        <taxon>Bacteria</taxon>
        <taxon>Pseudomonadati</taxon>
        <taxon>Verrucomicrobiota</taxon>
        <taxon>Verrucomicrobiia</taxon>
        <taxon>Verrucomicrobiales</taxon>
        <taxon>Verrucomicrobiaceae</taxon>
        <taxon>Luteolibacter</taxon>
    </lineage>
</organism>
<dbReference type="PANTHER" id="PTHR22925:SF3">
    <property type="entry name" value="GLYCOSYL HYDROLASE FAMILY PROTEIN 43"/>
    <property type="match status" value="1"/>
</dbReference>
<evidence type="ECO:0000256" key="4">
    <source>
        <dbReference type="RuleBase" id="RU361187"/>
    </source>
</evidence>
<accession>A0ABT3G630</accession>
<dbReference type="CDD" id="cd18825">
    <property type="entry name" value="GH43_CtGH43-like"/>
    <property type="match status" value="1"/>
</dbReference>
<keyword evidence="5" id="KW-0732">Signal</keyword>
<sequence>MKLPRLCRLLALVLIPLSSPAAESFTPGEIWKDTDGVHINAHGGGVIHHGGTYYWFGEHKISGPKGNSAQVGVGCYSSADLITWKNEGIALPVSEDASSEIARGCIIERPKVIHNASTGKFVMWFHLEHLGKGYATARAAVAVADKITGPYVFHSSHRPNAGSLPVNHNPEAEDRVFEYFKRDLSGGQMSRDMTLFADDDGKAYLIGSAEENYTLNISLLTPDYLGFTGVYSRVEPGGHNEAPAICKHEGRYWMITSGCTGWDPNAARSFVADHPLGTWKSLGNPCVGPNPNGGPGPELTYGGQSTYILPVAGKPGAFIAMFDVWRPKDPIDGRYLWMPLDFSHGRVLVRPPAEWTLSVFDQAVRP</sequence>
<dbReference type="GO" id="GO:0016787">
    <property type="term" value="F:hydrolase activity"/>
    <property type="evidence" value="ECO:0007669"/>
    <property type="project" value="UniProtKB-KW"/>
</dbReference>
<reference evidence="6" key="1">
    <citation type="submission" date="2022-10" db="EMBL/GenBank/DDBJ databases">
        <title>Luteolibacter sp. GHJ8, whole genome shotgun sequencing project.</title>
        <authorList>
            <person name="Zhao G."/>
            <person name="Shen L."/>
        </authorList>
    </citation>
    <scope>NUCLEOTIDE SEQUENCE</scope>
    <source>
        <strain evidence="6">GHJ8</strain>
    </source>
</reference>
<evidence type="ECO:0000256" key="3">
    <source>
        <dbReference type="ARBA" id="ARBA00023295"/>
    </source>
</evidence>
<gene>
    <name evidence="6" type="ORF">OJ996_17055</name>
</gene>
<evidence type="ECO:0000256" key="2">
    <source>
        <dbReference type="ARBA" id="ARBA00022801"/>
    </source>
</evidence>
<dbReference type="EMBL" id="JAPDDR010000008">
    <property type="protein sequence ID" value="MCW1915297.1"/>
    <property type="molecule type" value="Genomic_DNA"/>
</dbReference>